<evidence type="ECO:0000256" key="1">
    <source>
        <dbReference type="ARBA" id="ARBA00023157"/>
    </source>
</evidence>
<accession>A0A1B0CTD8</accession>
<reference evidence="5" key="2">
    <citation type="journal article" date="2020" name="BMC">
        <title>Leishmania infection induces a limited differential gene expression in the sand fly midgut.</title>
        <authorList>
            <person name="Coutinho-Abreu I.V."/>
            <person name="Serafim T.D."/>
            <person name="Meneses C."/>
            <person name="Kamhawi S."/>
            <person name="Oliveira F."/>
            <person name="Valenzuela J.G."/>
        </authorList>
    </citation>
    <scope>NUCLEOTIDE SEQUENCE</scope>
    <source>
        <strain evidence="5">Jacobina</strain>
        <tissue evidence="5">Midgut</tissue>
    </source>
</reference>
<dbReference type="Proteomes" id="UP000092461">
    <property type="component" value="Unassembled WGS sequence"/>
</dbReference>
<feature type="region of interest" description="Disordered" evidence="3">
    <location>
        <begin position="418"/>
        <end position="465"/>
    </location>
</feature>
<dbReference type="PROSITE" id="PS01209">
    <property type="entry name" value="LDLRA_1"/>
    <property type="match status" value="2"/>
</dbReference>
<keyword evidence="1 2" id="KW-1015">Disulfide bond</keyword>
<dbReference type="SMART" id="SM00192">
    <property type="entry name" value="LDLa"/>
    <property type="match status" value="4"/>
</dbReference>
<dbReference type="VEuPathDB" id="VectorBase:LLONM1_008454"/>
<dbReference type="EMBL" id="GITU01008638">
    <property type="protein sequence ID" value="MBC1177341.1"/>
    <property type="molecule type" value="Transcribed_RNA"/>
</dbReference>
<dbReference type="EMBL" id="AJWK01027437">
    <property type="status" value="NOT_ANNOTATED_CDS"/>
    <property type="molecule type" value="Genomic_DNA"/>
</dbReference>
<name>A0A1B0CTD8_LUTLO</name>
<proteinExistence type="predicted"/>
<feature type="disulfide bond" evidence="2">
    <location>
        <begin position="623"/>
        <end position="641"/>
    </location>
</feature>
<feature type="region of interest" description="Disordered" evidence="3">
    <location>
        <begin position="153"/>
        <end position="228"/>
    </location>
</feature>
<evidence type="ECO:0000313" key="7">
    <source>
        <dbReference type="Proteomes" id="UP000092461"/>
    </source>
</evidence>
<dbReference type="Gene3D" id="4.10.400.10">
    <property type="entry name" value="Low-density Lipoprotein Receptor"/>
    <property type="match status" value="3"/>
</dbReference>
<evidence type="ECO:0000256" key="3">
    <source>
        <dbReference type="SAM" id="MobiDB-lite"/>
    </source>
</evidence>
<feature type="domain" description="EB" evidence="4">
    <location>
        <begin position="317"/>
        <end position="363"/>
    </location>
</feature>
<dbReference type="PRINTS" id="PR00261">
    <property type="entry name" value="LDLRECEPTOR"/>
</dbReference>
<protein>
    <submittedName>
        <fullName evidence="5">Putative sortilin-related receptor</fullName>
    </submittedName>
</protein>
<keyword evidence="7" id="KW-1185">Reference proteome</keyword>
<dbReference type="InterPro" id="IPR006149">
    <property type="entry name" value="EB_dom"/>
</dbReference>
<dbReference type="EMBL" id="AJWK01027436">
    <property type="status" value="NOT_ANNOTATED_CDS"/>
    <property type="molecule type" value="Genomic_DNA"/>
</dbReference>
<evidence type="ECO:0000313" key="5">
    <source>
        <dbReference type="EMBL" id="MBC1177341.1"/>
    </source>
</evidence>
<feature type="disulfide bond" evidence="2">
    <location>
        <begin position="593"/>
        <end position="608"/>
    </location>
</feature>
<dbReference type="PANTHER" id="PTHR39069:SF1">
    <property type="entry name" value="ECDYSONE-INDUCIBLE GENE E1, ISOFORM A"/>
    <property type="match status" value="1"/>
</dbReference>
<dbReference type="Pfam" id="PF01683">
    <property type="entry name" value="EB"/>
    <property type="match status" value="1"/>
</dbReference>
<evidence type="ECO:0000313" key="6">
    <source>
        <dbReference type="EnsemblMetazoa" id="LLOJ008138-PA"/>
    </source>
</evidence>
<feature type="disulfide bond" evidence="2">
    <location>
        <begin position="616"/>
        <end position="628"/>
    </location>
</feature>
<feature type="compositionally biased region" description="Basic and acidic residues" evidence="3">
    <location>
        <begin position="216"/>
        <end position="228"/>
    </location>
</feature>
<evidence type="ECO:0000259" key="4">
    <source>
        <dbReference type="Pfam" id="PF01683"/>
    </source>
</evidence>
<feature type="disulfide bond" evidence="2">
    <location>
        <begin position="689"/>
        <end position="704"/>
    </location>
</feature>
<sequence>MRIVKEGNNLQWRKVIIWCVSAEEETRLLGSDCQHDMDCSDAIAASFCNQNNLCECPQLLGSECLMEAQCTKKVTNSRCLDGACRCSEGFLQFRRHTCLSPAPPGTVCYGDEHCQMWDKRSFCDFLIPNLFGRCQCQAPARLEGSNCIADEVDSVNSDGETPSEEATEAPTESLPESAPLKQQSIQDPTDAPADEESQSDEAKESSSSEAVATQKVVHEARHDSSSEDLQHLLKVHGVRGRLDLGHGPVSLGLQCSDDQQCQLADPFSHCNAEGRRPDSWGSDCQHDMDCSDAIAASFCNQNNLCECREEFVQFNSTMCLNAQLLGSECLMEAQCTKKVTNSRCLDGACRCSEGFLQFRRHTCLSPAPPGTVCYGDEHCQMWDKRSFCDFLIPNLFGRCQCQAPARLEGSNCIADEVDSVNSDGETPSEEATEAPTESLPESAPLKQQSIQDPTDAPADEESQSDEHLLKVHGVRGRLDLGHGPVSLGLQCSDDQQCQLADPFSHCNAEGRCDCAKVETSNQECHANYTGCTPGTFQCRSSGVCISWYFVCDGRPDCADASDEECNATEASQCPPQTFHCHGSGRCISRGARCDGRKQCQHGEDEADCSSIPTGQCPPNTFKCRSGECLPEYEYCNSIVSCRDGSDEPAYLCGSRDMPAIFFRLLSSFENVYCPLRCRNGRCRSTAIACSGRNGCGDATDEDSCSVCRCPNPNTV</sequence>
<feature type="disulfide bond" evidence="2">
    <location>
        <begin position="677"/>
        <end position="695"/>
    </location>
</feature>
<reference evidence="6" key="3">
    <citation type="submission" date="2020-05" db="UniProtKB">
        <authorList>
            <consortium name="EnsemblMetazoa"/>
        </authorList>
    </citation>
    <scope>IDENTIFICATION</scope>
    <source>
        <strain evidence="6">Jacobina</strain>
    </source>
</reference>
<keyword evidence="5" id="KW-0675">Receptor</keyword>
<dbReference type="SUPFAM" id="SSF57424">
    <property type="entry name" value="LDL receptor-like module"/>
    <property type="match status" value="3"/>
</dbReference>
<dbReference type="InterPro" id="IPR036055">
    <property type="entry name" value="LDL_receptor-like_sf"/>
</dbReference>
<dbReference type="CDD" id="cd00112">
    <property type="entry name" value="LDLa"/>
    <property type="match status" value="3"/>
</dbReference>
<dbReference type="Pfam" id="PF00057">
    <property type="entry name" value="Ldl_recept_a"/>
    <property type="match status" value="3"/>
</dbReference>
<dbReference type="PANTHER" id="PTHR39069">
    <property type="entry name" value="ECDYSONE-INDUCIBLE GENE E1, ISOFORM A"/>
    <property type="match status" value="1"/>
</dbReference>
<dbReference type="AlphaFoldDB" id="A0A1B0CTD8"/>
<comment type="caution">
    <text evidence="2">Lacks conserved residue(s) required for the propagation of feature annotation.</text>
</comment>
<organism evidence="6 7">
    <name type="scientific">Lutzomyia longipalpis</name>
    <name type="common">Sand fly</name>
    <dbReference type="NCBI Taxonomy" id="7200"/>
    <lineage>
        <taxon>Eukaryota</taxon>
        <taxon>Metazoa</taxon>
        <taxon>Ecdysozoa</taxon>
        <taxon>Arthropoda</taxon>
        <taxon>Hexapoda</taxon>
        <taxon>Insecta</taxon>
        <taxon>Pterygota</taxon>
        <taxon>Neoptera</taxon>
        <taxon>Endopterygota</taxon>
        <taxon>Diptera</taxon>
        <taxon>Nematocera</taxon>
        <taxon>Psychodoidea</taxon>
        <taxon>Psychodidae</taxon>
        <taxon>Lutzomyia</taxon>
        <taxon>Lutzomyia</taxon>
    </lineage>
</organism>
<dbReference type="InterPro" id="IPR023415">
    <property type="entry name" value="LDLR_class-A_CS"/>
</dbReference>
<dbReference type="VEuPathDB" id="VectorBase:LLOJ008138"/>
<evidence type="ECO:0000256" key="2">
    <source>
        <dbReference type="PROSITE-ProRule" id="PRU00124"/>
    </source>
</evidence>
<dbReference type="EnsemblMetazoa" id="LLOJ008138-RA">
    <property type="protein sequence ID" value="LLOJ008138-PA"/>
    <property type="gene ID" value="LLOJ008138"/>
</dbReference>
<dbReference type="PROSITE" id="PS50068">
    <property type="entry name" value="LDLRA_2"/>
    <property type="match status" value="4"/>
</dbReference>
<dbReference type="InterPro" id="IPR002172">
    <property type="entry name" value="LDrepeatLR_classA_rpt"/>
</dbReference>
<reference evidence="7" key="1">
    <citation type="submission" date="2012-05" db="EMBL/GenBank/DDBJ databases">
        <title>Whole Genome Assembly of Lutzomyia longipalpis.</title>
        <authorList>
            <person name="Richards S."/>
            <person name="Qu C."/>
            <person name="Dillon R."/>
            <person name="Worley K."/>
            <person name="Scherer S."/>
            <person name="Batterton M."/>
            <person name="Taylor A."/>
            <person name="Hawes A."/>
            <person name="Hernandez B."/>
            <person name="Kovar C."/>
            <person name="Mandapat C."/>
            <person name="Pham C."/>
            <person name="Qu C."/>
            <person name="Jing C."/>
            <person name="Bess C."/>
            <person name="Bandaranaike D."/>
            <person name="Ngo D."/>
            <person name="Ongeri F."/>
            <person name="Arias F."/>
            <person name="Lara F."/>
            <person name="Weissenberger G."/>
            <person name="Kamau G."/>
            <person name="Han H."/>
            <person name="Shen H."/>
            <person name="Dinh H."/>
            <person name="Khalil I."/>
            <person name="Jones J."/>
            <person name="Shafer J."/>
            <person name="Jayaseelan J."/>
            <person name="Quiroz J."/>
            <person name="Blankenburg K."/>
            <person name="Nguyen L."/>
            <person name="Jackson L."/>
            <person name="Francisco L."/>
            <person name="Tang L.-Y."/>
            <person name="Pu L.-L."/>
            <person name="Perales L."/>
            <person name="Lorensuhewa L."/>
            <person name="Munidasa M."/>
            <person name="Coyle M."/>
            <person name="Taylor M."/>
            <person name="Puazo M."/>
            <person name="Firestine M."/>
            <person name="Scheel M."/>
            <person name="Javaid M."/>
            <person name="Wang M."/>
            <person name="Li M."/>
            <person name="Tabassum N."/>
            <person name="Saada N."/>
            <person name="Osuji N."/>
            <person name="Aqrawi P."/>
            <person name="Fu Q."/>
            <person name="Thornton R."/>
            <person name="Raj R."/>
            <person name="Goodspeed R."/>
            <person name="Mata R."/>
            <person name="Najjar R."/>
            <person name="Gubbala S."/>
            <person name="Lee S."/>
            <person name="Denson S."/>
            <person name="Patil S."/>
            <person name="Macmil S."/>
            <person name="Qi S."/>
            <person name="Matskevitch T."/>
            <person name="Palculict T."/>
            <person name="Mathew T."/>
            <person name="Vee V."/>
            <person name="Velamala V."/>
            <person name="Korchina V."/>
            <person name="Cai W."/>
            <person name="Liu W."/>
            <person name="Dai W."/>
            <person name="Zou X."/>
            <person name="Zhu Y."/>
            <person name="Zhang Y."/>
            <person name="Wu Y.-Q."/>
            <person name="Xin Y."/>
            <person name="Nazarath L."/>
            <person name="Kovar C."/>
            <person name="Han Y."/>
            <person name="Muzny D."/>
            <person name="Gibbs R."/>
        </authorList>
    </citation>
    <scope>NUCLEOTIDE SEQUENCE [LARGE SCALE GENOMIC DNA]</scope>
    <source>
        <strain evidence="7">Jacobina</strain>
    </source>
</reference>